<dbReference type="Gramene" id="OMO69082">
    <property type="protein sequence ID" value="OMO69082"/>
    <property type="gene ID" value="CCACVL1_19664"/>
</dbReference>
<evidence type="ECO:0000256" key="4">
    <source>
        <dbReference type="ARBA" id="ARBA00022842"/>
    </source>
</evidence>
<keyword evidence="1 5" id="KW-0489">Methyltransferase</keyword>
<name>A0A1R3HFJ5_COCAP</name>
<dbReference type="InterPro" id="IPR005299">
    <property type="entry name" value="MeTrfase_7"/>
</dbReference>
<keyword evidence="2 5" id="KW-0808">Transferase</keyword>
<reference evidence="5 6" key="1">
    <citation type="submission" date="2013-09" db="EMBL/GenBank/DDBJ databases">
        <title>Corchorus capsularis genome sequencing.</title>
        <authorList>
            <person name="Alam M."/>
            <person name="Haque M.S."/>
            <person name="Islam M.S."/>
            <person name="Emdad E.M."/>
            <person name="Islam M.M."/>
            <person name="Ahmed B."/>
            <person name="Halim A."/>
            <person name="Hossen Q.M.M."/>
            <person name="Hossain M.Z."/>
            <person name="Ahmed R."/>
            <person name="Khan M.M."/>
            <person name="Islam R."/>
            <person name="Rashid M.M."/>
            <person name="Khan S.A."/>
            <person name="Rahman M.S."/>
            <person name="Alam M."/>
        </authorList>
    </citation>
    <scope>NUCLEOTIDE SEQUENCE [LARGE SCALE GENOMIC DNA]</scope>
    <source>
        <strain evidence="6">cv. CVL-1</strain>
        <tissue evidence="5">Whole seedling</tissue>
    </source>
</reference>
<sequence>MEKSYAMNSGAGPLSYAQNSSYQRGIMEAAKVMLNKEINMKLDIQKLSLTASEPLRIADLGCSSGPNAILAMQNIVDAIENKFQTNEKSHKSPELQVYFNDQVGNDFNSLFGLFPFEKKYYASGVPGSFHGRLFPSSSLHFVHSSCALCWLSNVPKGVEDKADPAWNHGRIHYTGAPKEVFEAYSDQFCKDIELFLQARAKEIAPGGVMALVVPAVPDVMSYPQITTGSEFELVGSCLMDMAKMGIVSEEKIDTFNLPIYYTSPKELQGIIERNGCFSIEKLDILDIPKQHITMPDLKQRALYMRAVLEALIEKHFGVEIIDQLFEIYATKLSKSPIFLNPDDQKMTALFVLLKPNENK</sequence>
<evidence type="ECO:0000256" key="3">
    <source>
        <dbReference type="ARBA" id="ARBA00022723"/>
    </source>
</evidence>
<dbReference type="Proteomes" id="UP000188268">
    <property type="component" value="Unassembled WGS sequence"/>
</dbReference>
<keyword evidence="6" id="KW-1185">Reference proteome</keyword>
<protein>
    <submittedName>
        <fullName evidence="5">SAM dependent carboxyl methyltransferase</fullName>
    </submittedName>
</protein>
<dbReference type="SUPFAM" id="SSF53335">
    <property type="entry name" value="S-adenosyl-L-methionine-dependent methyltransferases"/>
    <property type="match status" value="1"/>
</dbReference>
<dbReference type="Gene3D" id="1.10.1200.270">
    <property type="entry name" value="Methyltransferase, alpha-helical capping domain"/>
    <property type="match status" value="1"/>
</dbReference>
<dbReference type="AlphaFoldDB" id="A0A1R3HFJ5"/>
<comment type="caution">
    <text evidence="5">The sequence shown here is derived from an EMBL/GenBank/DDBJ whole genome shotgun (WGS) entry which is preliminary data.</text>
</comment>
<dbReference type="OMA" id="PRTHKSI"/>
<dbReference type="PANTHER" id="PTHR31009">
    <property type="entry name" value="S-ADENOSYL-L-METHIONINE:CARBOXYL METHYLTRANSFERASE FAMILY PROTEIN"/>
    <property type="match status" value="1"/>
</dbReference>
<dbReference type="GO" id="GO:0008168">
    <property type="term" value="F:methyltransferase activity"/>
    <property type="evidence" value="ECO:0007669"/>
    <property type="project" value="UniProtKB-KW"/>
</dbReference>
<dbReference type="InterPro" id="IPR029063">
    <property type="entry name" value="SAM-dependent_MTases_sf"/>
</dbReference>
<organism evidence="5 6">
    <name type="scientific">Corchorus capsularis</name>
    <name type="common">Jute</name>
    <dbReference type="NCBI Taxonomy" id="210143"/>
    <lineage>
        <taxon>Eukaryota</taxon>
        <taxon>Viridiplantae</taxon>
        <taxon>Streptophyta</taxon>
        <taxon>Embryophyta</taxon>
        <taxon>Tracheophyta</taxon>
        <taxon>Spermatophyta</taxon>
        <taxon>Magnoliopsida</taxon>
        <taxon>eudicotyledons</taxon>
        <taxon>Gunneridae</taxon>
        <taxon>Pentapetalae</taxon>
        <taxon>rosids</taxon>
        <taxon>malvids</taxon>
        <taxon>Malvales</taxon>
        <taxon>Malvaceae</taxon>
        <taxon>Grewioideae</taxon>
        <taxon>Apeibeae</taxon>
        <taxon>Corchorus</taxon>
    </lineage>
</organism>
<proteinExistence type="predicted"/>
<dbReference type="InterPro" id="IPR042086">
    <property type="entry name" value="MeTrfase_capping"/>
</dbReference>
<evidence type="ECO:0000256" key="1">
    <source>
        <dbReference type="ARBA" id="ARBA00022603"/>
    </source>
</evidence>
<evidence type="ECO:0000256" key="2">
    <source>
        <dbReference type="ARBA" id="ARBA00022679"/>
    </source>
</evidence>
<evidence type="ECO:0000313" key="5">
    <source>
        <dbReference type="EMBL" id="OMO69082.1"/>
    </source>
</evidence>
<accession>A0A1R3HFJ5</accession>
<dbReference type="GO" id="GO:0046872">
    <property type="term" value="F:metal ion binding"/>
    <property type="evidence" value="ECO:0007669"/>
    <property type="project" value="UniProtKB-KW"/>
</dbReference>
<keyword evidence="4" id="KW-0460">Magnesium</keyword>
<evidence type="ECO:0000313" key="6">
    <source>
        <dbReference type="Proteomes" id="UP000188268"/>
    </source>
</evidence>
<dbReference type="GO" id="GO:0032259">
    <property type="term" value="P:methylation"/>
    <property type="evidence" value="ECO:0007669"/>
    <property type="project" value="UniProtKB-KW"/>
</dbReference>
<dbReference type="Pfam" id="PF03492">
    <property type="entry name" value="Methyltransf_7"/>
    <property type="match status" value="1"/>
</dbReference>
<dbReference type="Gene3D" id="3.40.50.150">
    <property type="entry name" value="Vaccinia Virus protein VP39"/>
    <property type="match status" value="1"/>
</dbReference>
<dbReference type="OrthoDB" id="1523883at2759"/>
<dbReference type="EMBL" id="AWWV01012094">
    <property type="protein sequence ID" value="OMO69082.1"/>
    <property type="molecule type" value="Genomic_DNA"/>
</dbReference>
<gene>
    <name evidence="5" type="ORF">CCACVL1_19664</name>
</gene>
<keyword evidence="3" id="KW-0479">Metal-binding</keyword>